<accession>A0A9Q1C4L6</accession>
<gene>
    <name evidence="1" type="ORF">HOLleu_18960</name>
</gene>
<evidence type="ECO:0000313" key="1">
    <source>
        <dbReference type="EMBL" id="KAJ8037999.1"/>
    </source>
</evidence>
<dbReference type="Proteomes" id="UP001152320">
    <property type="component" value="Chromosome 8"/>
</dbReference>
<sequence>MMKSREMADTIYITREVIQEWLKRQNTYTLHKSVRRKFPRNRVLVNAIDHQWEKDLVDLSSLSRYNEGYKFLLTCIDVLSNLLGSFH</sequence>
<evidence type="ECO:0000313" key="2">
    <source>
        <dbReference type="Proteomes" id="UP001152320"/>
    </source>
</evidence>
<dbReference type="PANTHER" id="PTHR46585">
    <property type="entry name" value="INTEGRASE CORE DOMAIN CONTAINING PROTEIN"/>
    <property type="match status" value="1"/>
</dbReference>
<proteinExistence type="predicted"/>
<dbReference type="EMBL" id="JAIZAY010000008">
    <property type="protein sequence ID" value="KAJ8037999.1"/>
    <property type="molecule type" value="Genomic_DNA"/>
</dbReference>
<reference evidence="1" key="1">
    <citation type="submission" date="2021-10" db="EMBL/GenBank/DDBJ databases">
        <title>Tropical sea cucumber genome reveals ecological adaptation and Cuvierian tubules defense mechanism.</title>
        <authorList>
            <person name="Chen T."/>
        </authorList>
    </citation>
    <scope>NUCLEOTIDE SEQUENCE</scope>
    <source>
        <strain evidence="1">Nanhai2018</strain>
        <tissue evidence="1">Muscle</tissue>
    </source>
</reference>
<dbReference type="AlphaFoldDB" id="A0A9Q1C4L6"/>
<name>A0A9Q1C4L6_HOLLE</name>
<keyword evidence="2" id="KW-1185">Reference proteome</keyword>
<organism evidence="1 2">
    <name type="scientific">Holothuria leucospilota</name>
    <name type="common">Black long sea cucumber</name>
    <name type="synonym">Mertensiothuria leucospilota</name>
    <dbReference type="NCBI Taxonomy" id="206669"/>
    <lineage>
        <taxon>Eukaryota</taxon>
        <taxon>Metazoa</taxon>
        <taxon>Echinodermata</taxon>
        <taxon>Eleutherozoa</taxon>
        <taxon>Echinozoa</taxon>
        <taxon>Holothuroidea</taxon>
        <taxon>Aspidochirotacea</taxon>
        <taxon>Aspidochirotida</taxon>
        <taxon>Holothuriidae</taxon>
        <taxon>Holothuria</taxon>
    </lineage>
</organism>
<comment type="caution">
    <text evidence="1">The sequence shown here is derived from an EMBL/GenBank/DDBJ whole genome shotgun (WGS) entry which is preliminary data.</text>
</comment>
<dbReference type="OrthoDB" id="6431592at2759"/>
<dbReference type="PANTHER" id="PTHR46585:SF1">
    <property type="entry name" value="CHROMO DOMAIN-CONTAINING PROTEIN"/>
    <property type="match status" value="1"/>
</dbReference>
<protein>
    <submittedName>
        <fullName evidence="1">Uncharacterized protein</fullName>
    </submittedName>
</protein>